<dbReference type="EMBL" id="LXQA010439758">
    <property type="protein sequence ID" value="MCI51946.1"/>
    <property type="molecule type" value="Genomic_DNA"/>
</dbReference>
<sequence length="64" mass="6748">MAPTRSLATTEPSPHNASSKCWALNPSLPHDVPLGNDLRHFKMVSTSTTSGTSEYMMVGTEGGG</sequence>
<proteinExistence type="predicted"/>
<feature type="compositionally biased region" description="Polar residues" evidence="1">
    <location>
        <begin position="1"/>
        <end position="19"/>
    </location>
</feature>
<name>A0A392SVR2_9FABA</name>
<reference evidence="2 3" key="1">
    <citation type="journal article" date="2018" name="Front. Plant Sci.">
        <title>Red Clover (Trifolium pratense) and Zigzag Clover (T. medium) - A Picture of Genomic Similarities and Differences.</title>
        <authorList>
            <person name="Dluhosova J."/>
            <person name="Istvanek J."/>
            <person name="Nedelnik J."/>
            <person name="Repkova J."/>
        </authorList>
    </citation>
    <scope>NUCLEOTIDE SEQUENCE [LARGE SCALE GENOMIC DNA]</scope>
    <source>
        <strain evidence="3">cv. 10/8</strain>
        <tissue evidence="2">Leaf</tissue>
    </source>
</reference>
<dbReference type="Proteomes" id="UP000265520">
    <property type="component" value="Unassembled WGS sequence"/>
</dbReference>
<feature type="region of interest" description="Disordered" evidence="1">
    <location>
        <begin position="1"/>
        <end position="20"/>
    </location>
</feature>
<keyword evidence="3" id="KW-1185">Reference proteome</keyword>
<evidence type="ECO:0000313" key="3">
    <source>
        <dbReference type="Proteomes" id="UP000265520"/>
    </source>
</evidence>
<feature type="non-terminal residue" evidence="2">
    <location>
        <position position="64"/>
    </location>
</feature>
<protein>
    <submittedName>
        <fullName evidence="2">Uncharacterized protein</fullName>
    </submittedName>
</protein>
<organism evidence="2 3">
    <name type="scientific">Trifolium medium</name>
    <dbReference type="NCBI Taxonomy" id="97028"/>
    <lineage>
        <taxon>Eukaryota</taxon>
        <taxon>Viridiplantae</taxon>
        <taxon>Streptophyta</taxon>
        <taxon>Embryophyta</taxon>
        <taxon>Tracheophyta</taxon>
        <taxon>Spermatophyta</taxon>
        <taxon>Magnoliopsida</taxon>
        <taxon>eudicotyledons</taxon>
        <taxon>Gunneridae</taxon>
        <taxon>Pentapetalae</taxon>
        <taxon>rosids</taxon>
        <taxon>fabids</taxon>
        <taxon>Fabales</taxon>
        <taxon>Fabaceae</taxon>
        <taxon>Papilionoideae</taxon>
        <taxon>50 kb inversion clade</taxon>
        <taxon>NPAAA clade</taxon>
        <taxon>Hologalegina</taxon>
        <taxon>IRL clade</taxon>
        <taxon>Trifolieae</taxon>
        <taxon>Trifolium</taxon>
    </lineage>
</organism>
<accession>A0A392SVR2</accession>
<comment type="caution">
    <text evidence="2">The sequence shown here is derived from an EMBL/GenBank/DDBJ whole genome shotgun (WGS) entry which is preliminary data.</text>
</comment>
<evidence type="ECO:0000313" key="2">
    <source>
        <dbReference type="EMBL" id="MCI51946.1"/>
    </source>
</evidence>
<dbReference type="AlphaFoldDB" id="A0A392SVR2"/>
<evidence type="ECO:0000256" key="1">
    <source>
        <dbReference type="SAM" id="MobiDB-lite"/>
    </source>
</evidence>